<evidence type="ECO:0000256" key="2">
    <source>
        <dbReference type="ARBA" id="ARBA00023043"/>
    </source>
</evidence>
<dbReference type="EMBL" id="PYWC01000018">
    <property type="protein sequence ID" value="PWW77985.1"/>
    <property type="molecule type" value="Genomic_DNA"/>
</dbReference>
<dbReference type="InterPro" id="IPR002110">
    <property type="entry name" value="Ankyrin_rpt"/>
</dbReference>
<dbReference type="SUPFAM" id="SSF48403">
    <property type="entry name" value="Ankyrin repeat"/>
    <property type="match status" value="1"/>
</dbReference>
<protein>
    <submittedName>
        <fullName evidence="4">Ankyrin</fullName>
    </submittedName>
</protein>
<feature type="repeat" description="ANK" evidence="3">
    <location>
        <begin position="88"/>
        <end position="120"/>
    </location>
</feature>
<keyword evidence="5" id="KW-1185">Reference proteome</keyword>
<dbReference type="AlphaFoldDB" id="A0A317STZ2"/>
<sequence length="137" mass="14901">ELIELLVSHGEDIHAEDASGLSLIHRAAQRPDPVVLKKLLDLGADVNHRSRCRSGATPLHFVAASEDKGQCTLMLINAGAEVDCPDNNKYTALHWAASHGCYLTAAVLLAMGADFTVLDNEGRSPLDLSFDRRYARH</sequence>
<feature type="non-terminal residue" evidence="4">
    <location>
        <position position="137"/>
    </location>
</feature>
<dbReference type="InterPro" id="IPR036770">
    <property type="entry name" value="Ankyrin_rpt-contain_sf"/>
</dbReference>
<dbReference type="Pfam" id="PF12796">
    <property type="entry name" value="Ank_2"/>
    <property type="match status" value="1"/>
</dbReference>
<feature type="non-terminal residue" evidence="4">
    <location>
        <position position="1"/>
    </location>
</feature>
<dbReference type="PANTHER" id="PTHR24171">
    <property type="entry name" value="ANKYRIN REPEAT DOMAIN-CONTAINING PROTEIN 39-RELATED"/>
    <property type="match status" value="1"/>
</dbReference>
<name>A0A317STZ2_9PEZI</name>
<dbReference type="Proteomes" id="UP000246991">
    <property type="component" value="Unassembled WGS sequence"/>
</dbReference>
<dbReference type="PANTHER" id="PTHR24171:SF10">
    <property type="entry name" value="ANKYRIN REPEAT DOMAIN-CONTAINING PROTEIN 29-LIKE"/>
    <property type="match status" value="1"/>
</dbReference>
<accession>A0A317STZ2</accession>
<dbReference type="SMART" id="SM00248">
    <property type="entry name" value="ANK"/>
    <property type="match status" value="3"/>
</dbReference>
<evidence type="ECO:0000256" key="3">
    <source>
        <dbReference type="PROSITE-ProRule" id="PRU00023"/>
    </source>
</evidence>
<keyword evidence="2 3" id="KW-0040">ANK repeat</keyword>
<organism evidence="4 5">
    <name type="scientific">Tuber magnatum</name>
    <name type="common">white Piedmont truffle</name>
    <dbReference type="NCBI Taxonomy" id="42249"/>
    <lineage>
        <taxon>Eukaryota</taxon>
        <taxon>Fungi</taxon>
        <taxon>Dikarya</taxon>
        <taxon>Ascomycota</taxon>
        <taxon>Pezizomycotina</taxon>
        <taxon>Pezizomycetes</taxon>
        <taxon>Pezizales</taxon>
        <taxon>Tuberaceae</taxon>
        <taxon>Tuber</taxon>
    </lineage>
</organism>
<feature type="repeat" description="ANK" evidence="3">
    <location>
        <begin position="54"/>
        <end position="87"/>
    </location>
</feature>
<dbReference type="OrthoDB" id="426293at2759"/>
<feature type="repeat" description="ANK" evidence="3">
    <location>
        <begin position="19"/>
        <end position="51"/>
    </location>
</feature>
<dbReference type="PROSITE" id="PS50088">
    <property type="entry name" value="ANK_REPEAT"/>
    <property type="match status" value="3"/>
</dbReference>
<reference evidence="4 5" key="1">
    <citation type="submission" date="2018-03" db="EMBL/GenBank/DDBJ databases">
        <title>Genomes of Pezizomycetes fungi and the evolution of truffles.</title>
        <authorList>
            <person name="Murat C."/>
            <person name="Payen T."/>
            <person name="Noel B."/>
            <person name="Kuo A."/>
            <person name="Martin F.M."/>
        </authorList>
    </citation>
    <scope>NUCLEOTIDE SEQUENCE [LARGE SCALE GENOMIC DNA]</scope>
    <source>
        <strain evidence="4">091103-1</strain>
    </source>
</reference>
<gene>
    <name evidence="4" type="ORF">C7212DRAFT_71853</name>
</gene>
<evidence type="ECO:0000313" key="5">
    <source>
        <dbReference type="Proteomes" id="UP000246991"/>
    </source>
</evidence>
<dbReference type="Gene3D" id="1.25.40.20">
    <property type="entry name" value="Ankyrin repeat-containing domain"/>
    <property type="match status" value="1"/>
</dbReference>
<dbReference type="STRING" id="42249.A0A317STZ2"/>
<keyword evidence="1" id="KW-0677">Repeat</keyword>
<dbReference type="PROSITE" id="PS50297">
    <property type="entry name" value="ANK_REP_REGION"/>
    <property type="match status" value="3"/>
</dbReference>
<evidence type="ECO:0000256" key="1">
    <source>
        <dbReference type="ARBA" id="ARBA00022737"/>
    </source>
</evidence>
<evidence type="ECO:0000313" key="4">
    <source>
        <dbReference type="EMBL" id="PWW77985.1"/>
    </source>
</evidence>
<proteinExistence type="predicted"/>
<comment type="caution">
    <text evidence="4">The sequence shown here is derived from an EMBL/GenBank/DDBJ whole genome shotgun (WGS) entry which is preliminary data.</text>
</comment>